<sequence length="131" mass="15025">MNRPVIKYSICVAGMGFLLFWLWGYFYHPLHYGEHTDQDEATLAYALHDLTEIQQCDIINIQKSTYLGGGRALAIEVQGDFKDALSADKMAENGWRNIKTTANSLSAEKKNYCIEIQQKKTRYMLIITARK</sequence>
<dbReference type="Proteomes" id="UP001559623">
    <property type="component" value="Unassembled WGS sequence"/>
</dbReference>
<keyword evidence="1" id="KW-0812">Transmembrane</keyword>
<keyword evidence="1" id="KW-0472">Membrane</keyword>
<dbReference type="EMBL" id="JARVLH010000003">
    <property type="protein sequence ID" value="MEX5285065.1"/>
    <property type="molecule type" value="Genomic_DNA"/>
</dbReference>
<reference evidence="2 3" key="1">
    <citation type="submission" date="2023-04" db="EMBL/GenBank/DDBJ databases">
        <title>Genome Sequence of Selenomonas sputigena ATCC 33150.</title>
        <authorList>
            <person name="Miller D.P."/>
            <person name="Anvari S."/>
            <person name="Polson S.W."/>
            <person name="Macdonald M."/>
            <person name="Mcdowell J.V."/>
        </authorList>
    </citation>
    <scope>NUCLEOTIDE SEQUENCE [LARGE SCALE GENOMIC DNA]</scope>
    <source>
        <strain evidence="2 3">ATCC 33150</strain>
    </source>
</reference>
<evidence type="ECO:0000256" key="1">
    <source>
        <dbReference type="SAM" id="Phobius"/>
    </source>
</evidence>
<gene>
    <name evidence="2" type="ORF">QCO44_05340</name>
</gene>
<organism evidence="2 3">
    <name type="scientific">Selenomonas sputigena</name>
    <dbReference type="NCBI Taxonomy" id="69823"/>
    <lineage>
        <taxon>Bacteria</taxon>
        <taxon>Bacillati</taxon>
        <taxon>Bacillota</taxon>
        <taxon>Negativicutes</taxon>
        <taxon>Selenomonadales</taxon>
        <taxon>Selenomonadaceae</taxon>
        <taxon>Selenomonas</taxon>
    </lineage>
</organism>
<feature type="transmembrane region" description="Helical" evidence="1">
    <location>
        <begin position="6"/>
        <end position="26"/>
    </location>
</feature>
<evidence type="ECO:0000313" key="2">
    <source>
        <dbReference type="EMBL" id="MEX5285065.1"/>
    </source>
</evidence>
<dbReference type="RefSeq" id="WP_368846794.1">
    <property type="nucleotide sequence ID" value="NZ_CP194411.1"/>
</dbReference>
<name>A0ABV3X4E5_9FIRM</name>
<keyword evidence="1" id="KW-1133">Transmembrane helix</keyword>
<accession>A0ABV3X4E5</accession>
<keyword evidence="3" id="KW-1185">Reference proteome</keyword>
<proteinExistence type="predicted"/>
<comment type="caution">
    <text evidence="2">The sequence shown here is derived from an EMBL/GenBank/DDBJ whole genome shotgun (WGS) entry which is preliminary data.</text>
</comment>
<evidence type="ECO:0000313" key="3">
    <source>
        <dbReference type="Proteomes" id="UP001559623"/>
    </source>
</evidence>
<protein>
    <submittedName>
        <fullName evidence="2">Uncharacterized protein</fullName>
    </submittedName>
</protein>